<evidence type="ECO:0000313" key="3">
    <source>
        <dbReference type="Proteomes" id="UP000287547"/>
    </source>
</evidence>
<feature type="region of interest" description="Disordered" evidence="1">
    <location>
        <begin position="14"/>
        <end position="137"/>
    </location>
</feature>
<comment type="caution">
    <text evidence="2">The sequence shown here is derived from an EMBL/GenBank/DDBJ whole genome shotgun (WGS) entry which is preliminary data.</text>
</comment>
<dbReference type="AlphaFoldDB" id="A0A428XSA7"/>
<evidence type="ECO:0000313" key="2">
    <source>
        <dbReference type="EMBL" id="RSM58174.1"/>
    </source>
</evidence>
<accession>A0A428XSA7</accession>
<gene>
    <name evidence="2" type="ORF">DMH04_56365</name>
</gene>
<protein>
    <submittedName>
        <fullName evidence="2">Uncharacterized protein</fullName>
    </submittedName>
</protein>
<proteinExistence type="predicted"/>
<sequence>MILDPRGCRRSQFAISGMVSSRPNGSSTHSITGLPSSVISPAETSRSGPSDSHRSRTQVDSTLRKSSRSSAAPRLYGRPGLSRAGADPVAGPGPPGDRVVEVLNQVGQRAEVASEPPKQTQRRRHHCPDGLFGPRLR</sequence>
<evidence type="ECO:0000256" key="1">
    <source>
        <dbReference type="SAM" id="MobiDB-lite"/>
    </source>
</evidence>
<reference evidence="2 3" key="1">
    <citation type="submission" date="2018-05" db="EMBL/GenBank/DDBJ databases">
        <title>Evolution of GPA BGCs.</title>
        <authorList>
            <person name="Waglechner N."/>
            <person name="Wright G.D."/>
        </authorList>
    </citation>
    <scope>NUCLEOTIDE SEQUENCE [LARGE SCALE GENOMIC DNA]</scope>
    <source>
        <strain evidence="2 3">A82846</strain>
    </source>
</reference>
<feature type="compositionally biased region" description="Polar residues" evidence="1">
    <location>
        <begin position="18"/>
        <end position="50"/>
    </location>
</feature>
<name>A0A428XSA7_KIBAR</name>
<dbReference type="EMBL" id="QHKI01000147">
    <property type="protein sequence ID" value="RSM58174.1"/>
    <property type="molecule type" value="Genomic_DNA"/>
</dbReference>
<dbReference type="Proteomes" id="UP000287547">
    <property type="component" value="Unassembled WGS sequence"/>
</dbReference>
<organism evidence="2 3">
    <name type="scientific">Kibdelosporangium aridum</name>
    <dbReference type="NCBI Taxonomy" id="2030"/>
    <lineage>
        <taxon>Bacteria</taxon>
        <taxon>Bacillati</taxon>
        <taxon>Actinomycetota</taxon>
        <taxon>Actinomycetes</taxon>
        <taxon>Pseudonocardiales</taxon>
        <taxon>Pseudonocardiaceae</taxon>
        <taxon>Kibdelosporangium</taxon>
    </lineage>
</organism>